<dbReference type="InterPro" id="IPR000524">
    <property type="entry name" value="Tscrpt_reg_HTH_GntR"/>
</dbReference>
<dbReference type="EMBL" id="VZOL01000065">
    <property type="protein sequence ID" value="KAB0684510.1"/>
    <property type="molecule type" value="Genomic_DNA"/>
</dbReference>
<dbReference type="PROSITE" id="PS50949">
    <property type="entry name" value="HTH_GNTR"/>
    <property type="match status" value="1"/>
</dbReference>
<keyword evidence="1" id="KW-0805">Transcription regulation</keyword>
<dbReference type="InterPro" id="IPR036388">
    <property type="entry name" value="WH-like_DNA-bd_sf"/>
</dbReference>
<evidence type="ECO:0000256" key="2">
    <source>
        <dbReference type="ARBA" id="ARBA00023125"/>
    </source>
</evidence>
<proteinExistence type="predicted"/>
<dbReference type="CDD" id="cd07377">
    <property type="entry name" value="WHTH_GntR"/>
    <property type="match status" value="1"/>
</dbReference>
<keyword evidence="2" id="KW-0238">DNA-binding</keyword>
<dbReference type="InterPro" id="IPR036390">
    <property type="entry name" value="WH_DNA-bd_sf"/>
</dbReference>
<comment type="caution">
    <text evidence="5">The sequence shown here is derived from an EMBL/GenBank/DDBJ whole genome shotgun (WGS) entry which is preliminary data.</text>
</comment>
<evidence type="ECO:0000313" key="6">
    <source>
        <dbReference type="Proteomes" id="UP000473571"/>
    </source>
</evidence>
<protein>
    <submittedName>
        <fullName evidence="5">Winged helix-turn-helix transcriptional regulator</fullName>
    </submittedName>
</protein>
<feature type="domain" description="HTH gntR-type" evidence="4">
    <location>
        <begin position="1"/>
        <end position="69"/>
    </location>
</feature>
<dbReference type="PANTHER" id="PTHR38445:SF10">
    <property type="entry name" value="GNTR-FAMILY TRANSCRIPTIONAL REGULATOR"/>
    <property type="match status" value="1"/>
</dbReference>
<dbReference type="GO" id="GO:0003700">
    <property type="term" value="F:DNA-binding transcription factor activity"/>
    <property type="evidence" value="ECO:0007669"/>
    <property type="project" value="InterPro"/>
</dbReference>
<evidence type="ECO:0000256" key="1">
    <source>
        <dbReference type="ARBA" id="ARBA00023015"/>
    </source>
</evidence>
<dbReference type="GO" id="GO:0003677">
    <property type="term" value="F:DNA binding"/>
    <property type="evidence" value="ECO:0007669"/>
    <property type="project" value="UniProtKB-KW"/>
</dbReference>
<evidence type="ECO:0000313" key="5">
    <source>
        <dbReference type="EMBL" id="KAB0684510.1"/>
    </source>
</evidence>
<dbReference type="AlphaFoldDB" id="A0A6L3NJB7"/>
<reference evidence="5 6" key="1">
    <citation type="submission" date="2019-09" db="EMBL/GenBank/DDBJ databases">
        <title>Draft genome sequences of 48 bacterial type strains from the CCUG.</title>
        <authorList>
            <person name="Tunovic T."/>
            <person name="Pineiro-Iglesias B."/>
            <person name="Unosson C."/>
            <person name="Inganas E."/>
            <person name="Ohlen M."/>
            <person name="Cardew S."/>
            <person name="Jensie-Markopoulos S."/>
            <person name="Salva-Serra F."/>
            <person name="Jaen-Luchoro D."/>
            <person name="Karlsson R."/>
            <person name="Svensson-Stadler L."/>
            <person name="Chun J."/>
            <person name="Moore E."/>
        </authorList>
    </citation>
    <scope>NUCLEOTIDE SEQUENCE [LARGE SCALE GENOMIC DNA]</scope>
    <source>
        <strain evidence="5 6">CCUG 65687</strain>
    </source>
</reference>
<dbReference type="Proteomes" id="UP000473571">
    <property type="component" value="Unassembled WGS sequence"/>
</dbReference>
<gene>
    <name evidence="5" type="ORF">F7R13_08385</name>
</gene>
<accession>A0A6L3NJB7</accession>
<evidence type="ECO:0000259" key="4">
    <source>
        <dbReference type="PROSITE" id="PS50949"/>
    </source>
</evidence>
<name>A0A6L3NJB7_9BURK</name>
<dbReference type="SMART" id="SM00345">
    <property type="entry name" value="HTH_GNTR"/>
    <property type="match status" value="1"/>
</dbReference>
<feature type="non-terminal residue" evidence="5">
    <location>
        <position position="89"/>
    </location>
</feature>
<keyword evidence="3" id="KW-0804">Transcription</keyword>
<dbReference type="RefSeq" id="WP_151004348.1">
    <property type="nucleotide sequence ID" value="NZ_VZOL01000065.1"/>
</dbReference>
<dbReference type="PANTHER" id="PTHR38445">
    <property type="entry name" value="HTH-TYPE TRANSCRIPTIONAL REPRESSOR YTRA"/>
    <property type="match status" value="1"/>
</dbReference>
<organism evidence="5 6">
    <name type="scientific">Burkholderia territorii</name>
    <dbReference type="NCBI Taxonomy" id="1503055"/>
    <lineage>
        <taxon>Bacteria</taxon>
        <taxon>Pseudomonadati</taxon>
        <taxon>Pseudomonadota</taxon>
        <taxon>Betaproteobacteria</taxon>
        <taxon>Burkholderiales</taxon>
        <taxon>Burkholderiaceae</taxon>
        <taxon>Burkholderia</taxon>
        <taxon>Burkholderia cepacia complex</taxon>
    </lineage>
</organism>
<dbReference type="Gene3D" id="1.10.10.10">
    <property type="entry name" value="Winged helix-like DNA-binding domain superfamily/Winged helix DNA-binding domain"/>
    <property type="match status" value="1"/>
</dbReference>
<dbReference type="SUPFAM" id="SSF46785">
    <property type="entry name" value="Winged helix' DNA-binding domain"/>
    <property type="match status" value="1"/>
</dbReference>
<sequence>MKRYEQLADDLQAQIERGVYRPGERIPSVRQASRQQQLSVTTVLRAYLVLESRGLIESRPQSGYFVRARAAVPAAAELHVSAPAAEPSA</sequence>
<evidence type="ECO:0000256" key="3">
    <source>
        <dbReference type="ARBA" id="ARBA00023163"/>
    </source>
</evidence>
<dbReference type="Pfam" id="PF00392">
    <property type="entry name" value="GntR"/>
    <property type="match status" value="1"/>
</dbReference>